<dbReference type="InterPro" id="IPR011006">
    <property type="entry name" value="CheY-like_superfamily"/>
</dbReference>
<sequence length="549" mass="58285">MAEPEMSAMFPNGIRTLIVDDDTKFVKSATVLLSVLFSVGDITAIHVLKKLTSGDLRGIDAILIHAGKAAACGFDFRAIVEADLRIPVIYLLPLDHQATGDEADEQLGTLEEGTYIITKPLDPDEVRTRLWTKTWVHRQRPVVFSPVAWLEVARLHSGASTVAAVATGAGLYSNDEASSFLQPPYLGREQDGNDELIAGMVSMNTTMAHPPVVPQHVGDASDKAAILEYLFNGDFDDYSAGSPLVAPDDQVLGMAWNVNDLTVMAGGAFGSNNTASFMGPHQDLVAAPNGDQRLALDNNIYGSLMESQDQGPDVAVDGDDDALMEAMLASGQYEDDNLGAAMDGEDEGLLEAMLAFGESEDDNLGAAVDGEDDGLMEAMLASGQQMLASTEYEDDNLGAVVDGDNDGLMEAMLASGMYEDDDLGTATDRDDDGLTAAMIAFDQFEDDNPCTEMDGDDDDGLMAAMLAADQYEDDNALFPIEALLDDLPFAMFDFDDDLDAQLGGAADGDDATGNLLAGGQGGGGMDDGVIGTLEGLDIPFDFLFNNIWE</sequence>
<dbReference type="STRING" id="888268.A0A1E5VU36"/>
<reference evidence="1 2" key="1">
    <citation type="submission" date="2016-09" db="EMBL/GenBank/DDBJ databases">
        <title>The draft genome of Dichanthelium oligosanthes: A C3 panicoid grass species.</title>
        <authorList>
            <person name="Studer A.J."/>
            <person name="Schnable J.C."/>
            <person name="Brutnell T.P."/>
        </authorList>
    </citation>
    <scope>NUCLEOTIDE SEQUENCE [LARGE SCALE GENOMIC DNA]</scope>
    <source>
        <strain evidence="2">cv. Kellogg 1175</strain>
        <tissue evidence="1">Leaf</tissue>
    </source>
</reference>
<dbReference type="EMBL" id="LWDX02029550">
    <property type="protein sequence ID" value="OEL28625.1"/>
    <property type="molecule type" value="Genomic_DNA"/>
</dbReference>
<dbReference type="SUPFAM" id="SSF52172">
    <property type="entry name" value="CheY-like"/>
    <property type="match status" value="1"/>
</dbReference>
<organism evidence="1 2">
    <name type="scientific">Dichanthelium oligosanthes</name>
    <dbReference type="NCBI Taxonomy" id="888268"/>
    <lineage>
        <taxon>Eukaryota</taxon>
        <taxon>Viridiplantae</taxon>
        <taxon>Streptophyta</taxon>
        <taxon>Embryophyta</taxon>
        <taxon>Tracheophyta</taxon>
        <taxon>Spermatophyta</taxon>
        <taxon>Magnoliopsida</taxon>
        <taxon>Liliopsida</taxon>
        <taxon>Poales</taxon>
        <taxon>Poaceae</taxon>
        <taxon>PACMAD clade</taxon>
        <taxon>Panicoideae</taxon>
        <taxon>Panicodae</taxon>
        <taxon>Paniceae</taxon>
        <taxon>Dichantheliinae</taxon>
        <taxon>Dichanthelium</taxon>
    </lineage>
</organism>
<protein>
    <submittedName>
        <fullName evidence="1">Uncharacterized protein</fullName>
    </submittedName>
</protein>
<dbReference type="Proteomes" id="UP000095767">
    <property type="component" value="Unassembled WGS sequence"/>
</dbReference>
<name>A0A1E5VU36_9POAL</name>
<keyword evidence="2" id="KW-1185">Reference proteome</keyword>
<gene>
    <name evidence="1" type="ORF">BAE44_0010356</name>
</gene>
<dbReference type="OrthoDB" id="682725at2759"/>
<evidence type="ECO:0000313" key="1">
    <source>
        <dbReference type="EMBL" id="OEL28625.1"/>
    </source>
</evidence>
<evidence type="ECO:0000313" key="2">
    <source>
        <dbReference type="Proteomes" id="UP000095767"/>
    </source>
</evidence>
<accession>A0A1E5VU36</accession>
<comment type="caution">
    <text evidence="1">The sequence shown here is derived from an EMBL/GenBank/DDBJ whole genome shotgun (WGS) entry which is preliminary data.</text>
</comment>
<dbReference type="AlphaFoldDB" id="A0A1E5VU36"/>
<proteinExistence type="predicted"/>